<keyword evidence="11" id="KW-0865">Zymogen</keyword>
<dbReference type="Pfam" id="PF02128">
    <property type="entry name" value="Peptidase_M36"/>
    <property type="match status" value="1"/>
</dbReference>
<evidence type="ECO:0000313" key="16">
    <source>
        <dbReference type="Proteomes" id="UP000638353"/>
    </source>
</evidence>
<dbReference type="GO" id="GO:0008270">
    <property type="term" value="F:zinc ion binding"/>
    <property type="evidence" value="ECO:0007669"/>
    <property type="project" value="InterPro"/>
</dbReference>
<dbReference type="SUPFAM" id="SSF55486">
    <property type="entry name" value="Metalloproteases ('zincins'), catalytic domain"/>
    <property type="match status" value="1"/>
</dbReference>
<dbReference type="PANTHER" id="PTHR33478:SF1">
    <property type="entry name" value="EXTRACELLULAR METALLOPROTEINASE MEP"/>
    <property type="match status" value="1"/>
</dbReference>
<comment type="cofactor">
    <cofactor evidence="1">
        <name>Zn(2+)</name>
        <dbReference type="ChEBI" id="CHEBI:29105"/>
    </cofactor>
</comment>
<dbReference type="SUPFAM" id="SSF49299">
    <property type="entry name" value="PKD domain"/>
    <property type="match status" value="1"/>
</dbReference>
<dbReference type="EMBL" id="BMVC01000007">
    <property type="protein sequence ID" value="GHC97604.1"/>
    <property type="molecule type" value="Genomic_DNA"/>
</dbReference>
<dbReference type="Pfam" id="PF18911">
    <property type="entry name" value="PKD_4"/>
    <property type="match status" value="1"/>
</dbReference>
<evidence type="ECO:0000256" key="1">
    <source>
        <dbReference type="ARBA" id="ARBA00001947"/>
    </source>
</evidence>
<dbReference type="Gene3D" id="1.10.390.10">
    <property type="entry name" value="Neutral Protease Domain 2"/>
    <property type="match status" value="1"/>
</dbReference>
<evidence type="ECO:0000259" key="14">
    <source>
        <dbReference type="PROSITE" id="PS50093"/>
    </source>
</evidence>
<dbReference type="PROSITE" id="PS50093">
    <property type="entry name" value="PKD"/>
    <property type="match status" value="1"/>
</dbReference>
<dbReference type="InterPro" id="IPR000601">
    <property type="entry name" value="PKD_dom"/>
</dbReference>
<dbReference type="InterPro" id="IPR022409">
    <property type="entry name" value="PKD/Chitinase_dom"/>
</dbReference>
<feature type="chain" id="PRO_5039387648" description="PKD domain-containing protein" evidence="13">
    <location>
        <begin position="38"/>
        <end position="1084"/>
    </location>
</feature>
<evidence type="ECO:0000256" key="5">
    <source>
        <dbReference type="ARBA" id="ARBA00022670"/>
    </source>
</evidence>
<feature type="domain" description="PKD" evidence="14">
    <location>
        <begin position="644"/>
        <end position="728"/>
    </location>
</feature>
<evidence type="ECO:0000256" key="7">
    <source>
        <dbReference type="ARBA" id="ARBA00022729"/>
    </source>
</evidence>
<dbReference type="AlphaFoldDB" id="A0A918WZ65"/>
<dbReference type="CDD" id="cd00146">
    <property type="entry name" value="PKD"/>
    <property type="match status" value="1"/>
</dbReference>
<comment type="caution">
    <text evidence="15">The sequence shown here is derived from an EMBL/GenBank/DDBJ whole genome shotgun (WGS) entry which is preliminary data.</text>
</comment>
<evidence type="ECO:0000256" key="2">
    <source>
        <dbReference type="ARBA" id="ARBA00004613"/>
    </source>
</evidence>
<dbReference type="InterPro" id="IPR011096">
    <property type="entry name" value="FTP_domain"/>
</dbReference>
<evidence type="ECO:0000256" key="11">
    <source>
        <dbReference type="ARBA" id="ARBA00023145"/>
    </source>
</evidence>
<keyword evidence="6" id="KW-0479">Metal-binding</keyword>
<keyword evidence="9" id="KW-0862">Zinc</keyword>
<evidence type="ECO:0000256" key="13">
    <source>
        <dbReference type="SAM" id="SignalP"/>
    </source>
</evidence>
<keyword evidence="7 13" id="KW-0732">Signal</keyword>
<dbReference type="GO" id="GO:0005615">
    <property type="term" value="C:extracellular space"/>
    <property type="evidence" value="ECO:0007669"/>
    <property type="project" value="InterPro"/>
</dbReference>
<dbReference type="GO" id="GO:0006508">
    <property type="term" value="P:proteolysis"/>
    <property type="evidence" value="ECO:0007669"/>
    <property type="project" value="UniProtKB-KW"/>
</dbReference>
<proteinExistence type="inferred from homology"/>
<keyword evidence="4" id="KW-0964">Secreted</keyword>
<feature type="region of interest" description="Disordered" evidence="12">
    <location>
        <begin position="49"/>
        <end position="110"/>
    </location>
</feature>
<name>A0A918WZ65_9ACTN</name>
<dbReference type="Gene3D" id="2.60.40.10">
    <property type="entry name" value="Immunoglobulins"/>
    <property type="match status" value="2"/>
</dbReference>
<feature type="region of interest" description="Disordered" evidence="12">
    <location>
        <begin position="625"/>
        <end position="671"/>
    </location>
</feature>
<dbReference type="Pfam" id="PF07504">
    <property type="entry name" value="FTP"/>
    <property type="match status" value="1"/>
</dbReference>
<protein>
    <recommendedName>
        <fullName evidence="14">PKD domain-containing protein</fullName>
    </recommendedName>
</protein>
<comment type="similarity">
    <text evidence="3">Belongs to the peptidase M36 family.</text>
</comment>
<feature type="signal peptide" evidence="13">
    <location>
        <begin position="1"/>
        <end position="37"/>
    </location>
</feature>
<dbReference type="PANTHER" id="PTHR33478">
    <property type="entry name" value="EXTRACELLULAR METALLOPROTEINASE MEP"/>
    <property type="match status" value="1"/>
</dbReference>
<reference evidence="15" key="2">
    <citation type="submission" date="2020-09" db="EMBL/GenBank/DDBJ databases">
        <authorList>
            <person name="Sun Q."/>
            <person name="Ohkuma M."/>
        </authorList>
    </citation>
    <scope>NUCLEOTIDE SEQUENCE</scope>
    <source>
        <strain evidence="15">JCM 4637</strain>
    </source>
</reference>
<keyword evidence="5" id="KW-0645">Protease</keyword>
<sequence length="1084" mass="113515">MPSARIRRTRIRRDRNRIRRTLVVGAALLALPATAVAVPSAAAAPLPAPQAAPVEEKADQPYPDIDPQAAFRKSPTSEQLSAARELERSAVRWGRTGTPRLVTPQGRPTLTGARSAEARSIALGYVREHAELYGLSAADLDGLAVVKSYGTQHNGVQHVFLGQTDRGVPVHGAQLSVAVDKQGRIATATGSLIPGVRADAAATLGQTRALDLAAASVGTPDVTGETTAVRVVLPLADGTARPGWRTQLTAKNGHLYDTVVDAENGAILSRTDLSHNEGPEGRVFTGQNANHGSQQTVPFSGLGRSWVEGRVPTGNNAEVSQNLTGQESLGYQPQTPPAGDPAYQHFHYPFTDAFRTSGGTDLTTDRDAVVTQAFYYTNNMHDFLYKLGFDEASGNFQEDNLGKGGKGSDRVQVYVDYNASGSSACNANFGTPADGQNPTMRMFVGRTSCGQLNTHRGMNGDTVAHEYSHGLSHRLVGGGNLGSGAQTGGLGEGWGDAIATSMWSDPVYGEYATGTASGVRRYAYDKSPLTYANLCEGGCQVHRDGEIWAATMWEARTALVGAHGAAGGKAQHEQLMVDGMKLTATKPDFLDARDGILAADRANNNGANQCLLWGAFAKRGMGASASSSAQDQGTPATDLPATCRPTADAGGPYTTKEGSDVRLDASGSTSPGGAATYAWDFDGDGAYDDATGPGPLFDRVGQDGTYTVGLRVGNAAGASTDTATVTVTNVAPSVALTVKGQAVEGGKLTVSGTVTDPGWLDPLTATVDLGDGKTVPLQGQLENGRPDATLTFSTDTVFGDNGTYTIKICGKDDDTETCEQTAVTVDNVDPTVAVDKSKAVDLAGGKTLVVHAGKKAELAGRVTDPGSDDEKLTWAWGDGTPDTVVNSLVNPPNPDPANSPSVQPRDLADTQAHTYDKPCLYDLGLSARDDDGGTGSDQAKVIVQGNAPLSLLADVWYVKYLTGDLTGLGKERLDCYLKIVQHSSAVFSEGVDVSTQGRAAHVLAPSLFDAKKAVDRQLLGAWLNFANGAFEPGEKVDTDGDLKADTAFLTVLQNAEKVRLDPASSAQDLFRQAKILTCVNVPLV</sequence>
<dbReference type="CDD" id="cd09596">
    <property type="entry name" value="M36"/>
    <property type="match status" value="1"/>
</dbReference>
<dbReference type="InterPro" id="IPR050371">
    <property type="entry name" value="Fungal_virulence_M36"/>
</dbReference>
<evidence type="ECO:0000313" key="15">
    <source>
        <dbReference type="EMBL" id="GHC97604.1"/>
    </source>
</evidence>
<dbReference type="InterPro" id="IPR001842">
    <property type="entry name" value="Peptidase_M36"/>
</dbReference>
<gene>
    <name evidence="15" type="ORF">GCM10010334_39160</name>
</gene>
<evidence type="ECO:0000256" key="3">
    <source>
        <dbReference type="ARBA" id="ARBA00006006"/>
    </source>
</evidence>
<reference evidence="15" key="1">
    <citation type="journal article" date="2014" name="Int. J. Syst. Evol. Microbiol.">
        <title>Complete genome sequence of Corynebacterium casei LMG S-19264T (=DSM 44701T), isolated from a smear-ripened cheese.</title>
        <authorList>
            <consortium name="US DOE Joint Genome Institute (JGI-PGF)"/>
            <person name="Walter F."/>
            <person name="Albersmeier A."/>
            <person name="Kalinowski J."/>
            <person name="Ruckert C."/>
        </authorList>
    </citation>
    <scope>NUCLEOTIDE SEQUENCE</scope>
    <source>
        <strain evidence="15">JCM 4637</strain>
    </source>
</reference>
<dbReference type="GO" id="GO:0004222">
    <property type="term" value="F:metalloendopeptidase activity"/>
    <property type="evidence" value="ECO:0007669"/>
    <property type="project" value="InterPro"/>
</dbReference>
<evidence type="ECO:0000256" key="9">
    <source>
        <dbReference type="ARBA" id="ARBA00022833"/>
    </source>
</evidence>
<dbReference type="InterPro" id="IPR027268">
    <property type="entry name" value="Peptidase_M4/M1_CTD_sf"/>
</dbReference>
<dbReference type="Gene3D" id="3.10.450.490">
    <property type="match status" value="1"/>
</dbReference>
<dbReference type="Proteomes" id="UP000638353">
    <property type="component" value="Unassembled WGS sequence"/>
</dbReference>
<keyword evidence="10" id="KW-0482">Metalloprotease</keyword>
<dbReference type="Gene3D" id="3.10.170.10">
    <property type="match status" value="1"/>
</dbReference>
<dbReference type="RefSeq" id="WP_189824463.1">
    <property type="nucleotide sequence ID" value="NZ_BMVC01000007.1"/>
</dbReference>
<dbReference type="InterPro" id="IPR013783">
    <property type="entry name" value="Ig-like_fold"/>
</dbReference>
<organism evidence="15 16">
    <name type="scientific">Streptomyces finlayi</name>
    <dbReference type="NCBI Taxonomy" id="67296"/>
    <lineage>
        <taxon>Bacteria</taxon>
        <taxon>Bacillati</taxon>
        <taxon>Actinomycetota</taxon>
        <taxon>Actinomycetes</taxon>
        <taxon>Kitasatosporales</taxon>
        <taxon>Streptomycetaceae</taxon>
        <taxon>Streptomyces</taxon>
    </lineage>
</organism>
<dbReference type="GO" id="GO:0005975">
    <property type="term" value="P:carbohydrate metabolic process"/>
    <property type="evidence" value="ECO:0007669"/>
    <property type="project" value="UniProtKB-ARBA"/>
</dbReference>
<evidence type="ECO:0000256" key="6">
    <source>
        <dbReference type="ARBA" id="ARBA00022723"/>
    </source>
</evidence>
<evidence type="ECO:0000256" key="8">
    <source>
        <dbReference type="ARBA" id="ARBA00022801"/>
    </source>
</evidence>
<keyword evidence="8" id="KW-0378">Hydrolase</keyword>
<comment type="subcellular location">
    <subcellularLocation>
        <location evidence="2">Secreted</location>
    </subcellularLocation>
</comment>
<dbReference type="InterPro" id="IPR035986">
    <property type="entry name" value="PKD_dom_sf"/>
</dbReference>
<dbReference type="SMART" id="SM00089">
    <property type="entry name" value="PKD"/>
    <property type="match status" value="2"/>
</dbReference>
<evidence type="ECO:0000256" key="10">
    <source>
        <dbReference type="ARBA" id="ARBA00023049"/>
    </source>
</evidence>
<accession>A0A918WZ65</accession>
<evidence type="ECO:0000256" key="4">
    <source>
        <dbReference type="ARBA" id="ARBA00022525"/>
    </source>
</evidence>
<evidence type="ECO:0000256" key="12">
    <source>
        <dbReference type="SAM" id="MobiDB-lite"/>
    </source>
</evidence>